<accession>A0AAE5WMG9</accession>
<organism evidence="1 2">
    <name type="scientific">Rhizobium acidisoli</name>
    <dbReference type="NCBI Taxonomy" id="1538158"/>
    <lineage>
        <taxon>Bacteria</taxon>
        <taxon>Pseudomonadati</taxon>
        <taxon>Pseudomonadota</taxon>
        <taxon>Alphaproteobacteria</taxon>
        <taxon>Hyphomicrobiales</taxon>
        <taxon>Rhizobiaceae</taxon>
        <taxon>Rhizobium/Agrobacterium group</taxon>
        <taxon>Rhizobium</taxon>
    </lineage>
</organism>
<dbReference type="Proteomes" id="UP000220927">
    <property type="component" value="Chromosome"/>
</dbReference>
<dbReference type="KEGG" id="rad:CO657_03585"/>
<evidence type="ECO:0008006" key="3">
    <source>
        <dbReference type="Google" id="ProtNLM"/>
    </source>
</evidence>
<gene>
    <name evidence="1" type="ORF">CO657_03585</name>
</gene>
<evidence type="ECO:0000313" key="1">
    <source>
        <dbReference type="EMBL" id="QAS77226.1"/>
    </source>
</evidence>
<dbReference type="EMBL" id="CP034998">
    <property type="protein sequence ID" value="QAS77226.1"/>
    <property type="molecule type" value="Genomic_DNA"/>
</dbReference>
<dbReference type="InterPro" id="IPR022118">
    <property type="entry name" value="Peptidase_C70_AvrRpt2"/>
</dbReference>
<keyword evidence="2" id="KW-1185">Reference proteome</keyword>
<evidence type="ECO:0000313" key="2">
    <source>
        <dbReference type="Proteomes" id="UP000220927"/>
    </source>
</evidence>
<dbReference type="Pfam" id="PF12385">
    <property type="entry name" value="Peptidase_C70"/>
    <property type="match status" value="1"/>
</dbReference>
<name>A0AAE5WMG9_9HYPH</name>
<dbReference type="Gene3D" id="3.90.70.10">
    <property type="entry name" value="Cysteine proteinases"/>
    <property type="match status" value="1"/>
</dbReference>
<proteinExistence type="predicted"/>
<dbReference type="AlphaFoldDB" id="A0AAE5WMG9"/>
<sequence>MSLSKILKIICRIKPARSAGSSSAAGSGTPTSTMVALVVEHQSQTHWCWAAVSASVARFFSAGTGWTQCKVANQIWSRQDCCGGAATSACNNDSYLDLALRAVRCFDRMTNSVASFIEVTNELASGEPVCVRTQWGPQGGGHFLAIRGVKTSISGRELYLIDDPIFGRQQVPRMKFETDYRGSGIWTHTYYVKNGGAGGGAAPHVGQQSDFPDSLGG</sequence>
<reference evidence="1 2" key="1">
    <citation type="submission" date="2019-01" db="EMBL/GenBank/DDBJ databases">
        <title>Genomic insights into the origins and evolution of symbiotic genes in the Phaseolus vulgaris microsymbionts.</title>
        <authorList>
            <person name="Tong W."/>
        </authorList>
    </citation>
    <scope>NUCLEOTIDE SEQUENCE [LARGE SCALE GENOMIC DNA]</scope>
    <source>
        <strain evidence="1 2">FH23</strain>
    </source>
</reference>
<protein>
    <recommendedName>
        <fullName evidence="3">Peptidase C39-like domain-containing protein</fullName>
    </recommendedName>
</protein>